<reference evidence="1 2" key="1">
    <citation type="journal article" date="2019" name="Commun. Biol.">
        <title>The bagworm genome reveals a unique fibroin gene that provides high tensile strength.</title>
        <authorList>
            <person name="Kono N."/>
            <person name="Nakamura H."/>
            <person name="Ohtoshi R."/>
            <person name="Tomita M."/>
            <person name="Numata K."/>
            <person name="Arakawa K."/>
        </authorList>
    </citation>
    <scope>NUCLEOTIDE SEQUENCE [LARGE SCALE GENOMIC DNA]</scope>
</reference>
<dbReference type="Proteomes" id="UP000299102">
    <property type="component" value="Unassembled WGS sequence"/>
</dbReference>
<dbReference type="AlphaFoldDB" id="A0A4C1TWH3"/>
<sequence>MERDSESECVHSNACVEYTCYRPARALATSSAQYFNARGREKERHTKVGSRREREYGKRQMHIADASVIFRESPLFEHLNEDVWKTLAYN</sequence>
<comment type="caution">
    <text evidence="1">The sequence shown here is derived from an EMBL/GenBank/DDBJ whole genome shotgun (WGS) entry which is preliminary data.</text>
</comment>
<accession>A0A4C1TWH3</accession>
<evidence type="ECO:0000313" key="2">
    <source>
        <dbReference type="Proteomes" id="UP000299102"/>
    </source>
</evidence>
<protein>
    <submittedName>
        <fullName evidence="1">Uncharacterized protein</fullName>
    </submittedName>
</protein>
<evidence type="ECO:0000313" key="1">
    <source>
        <dbReference type="EMBL" id="GBP18372.1"/>
    </source>
</evidence>
<keyword evidence="2" id="KW-1185">Reference proteome</keyword>
<proteinExistence type="predicted"/>
<gene>
    <name evidence="1" type="ORF">EVAR_14765_1</name>
</gene>
<dbReference type="EMBL" id="BGZK01000096">
    <property type="protein sequence ID" value="GBP18372.1"/>
    <property type="molecule type" value="Genomic_DNA"/>
</dbReference>
<dbReference type="OrthoDB" id="9972427at2759"/>
<organism evidence="1 2">
    <name type="scientific">Eumeta variegata</name>
    <name type="common">Bagworm moth</name>
    <name type="synonym">Eumeta japonica</name>
    <dbReference type="NCBI Taxonomy" id="151549"/>
    <lineage>
        <taxon>Eukaryota</taxon>
        <taxon>Metazoa</taxon>
        <taxon>Ecdysozoa</taxon>
        <taxon>Arthropoda</taxon>
        <taxon>Hexapoda</taxon>
        <taxon>Insecta</taxon>
        <taxon>Pterygota</taxon>
        <taxon>Neoptera</taxon>
        <taxon>Endopterygota</taxon>
        <taxon>Lepidoptera</taxon>
        <taxon>Glossata</taxon>
        <taxon>Ditrysia</taxon>
        <taxon>Tineoidea</taxon>
        <taxon>Psychidae</taxon>
        <taxon>Oiketicinae</taxon>
        <taxon>Eumeta</taxon>
    </lineage>
</organism>
<name>A0A4C1TWH3_EUMVA</name>